<sequence>MTPKPLIVTVGCHRRNQEVLAQYLNKAGYNSIGANSLEELDQVLTQYTDDIKLVIVDISGFDSSIWQLCQHLRTVNIAFLIISPRQSASVAQTSLSYGARSMLVKPLVIKELLGLIRSLVG</sequence>
<protein>
    <submittedName>
        <fullName evidence="3">Response regulator receiver protein</fullName>
    </submittedName>
</protein>
<accession>A0A0D8ZQ17</accession>
<feature type="domain" description="Response regulatory" evidence="2">
    <location>
        <begin position="6"/>
        <end position="120"/>
    </location>
</feature>
<dbReference type="OrthoDB" id="6088308at2"/>
<evidence type="ECO:0000313" key="4">
    <source>
        <dbReference type="Proteomes" id="UP000032452"/>
    </source>
</evidence>
<dbReference type="Proteomes" id="UP000032452">
    <property type="component" value="Unassembled WGS sequence"/>
</dbReference>
<feature type="modified residue" description="4-aspartylphosphate" evidence="1">
    <location>
        <position position="57"/>
    </location>
</feature>
<keyword evidence="4" id="KW-1185">Reference proteome</keyword>
<dbReference type="InterPro" id="IPR001789">
    <property type="entry name" value="Sig_transdc_resp-reg_receiver"/>
</dbReference>
<dbReference type="Gene3D" id="3.40.50.2300">
    <property type="match status" value="1"/>
</dbReference>
<organism evidence="3 4">
    <name type="scientific">Aliterella atlantica CENA595</name>
    <dbReference type="NCBI Taxonomy" id="1618023"/>
    <lineage>
        <taxon>Bacteria</taxon>
        <taxon>Bacillati</taxon>
        <taxon>Cyanobacteriota</taxon>
        <taxon>Cyanophyceae</taxon>
        <taxon>Chroococcidiopsidales</taxon>
        <taxon>Aliterellaceae</taxon>
        <taxon>Aliterella</taxon>
    </lineage>
</organism>
<dbReference type="PROSITE" id="PS50110">
    <property type="entry name" value="RESPONSE_REGULATORY"/>
    <property type="match status" value="1"/>
</dbReference>
<evidence type="ECO:0000313" key="3">
    <source>
        <dbReference type="EMBL" id="KJH70903.1"/>
    </source>
</evidence>
<dbReference type="AlphaFoldDB" id="A0A0D8ZQ17"/>
<keyword evidence="1" id="KW-0597">Phosphoprotein</keyword>
<dbReference type="SUPFAM" id="SSF52172">
    <property type="entry name" value="CheY-like"/>
    <property type="match status" value="1"/>
</dbReference>
<dbReference type="GO" id="GO:0000160">
    <property type="term" value="P:phosphorelay signal transduction system"/>
    <property type="evidence" value="ECO:0007669"/>
    <property type="project" value="InterPro"/>
</dbReference>
<evidence type="ECO:0000259" key="2">
    <source>
        <dbReference type="PROSITE" id="PS50110"/>
    </source>
</evidence>
<dbReference type="RefSeq" id="WP_045055489.1">
    <property type="nucleotide sequence ID" value="NZ_CAWMDP010000001.1"/>
</dbReference>
<dbReference type="EMBL" id="JYON01000016">
    <property type="protein sequence ID" value="KJH70903.1"/>
    <property type="molecule type" value="Genomic_DNA"/>
</dbReference>
<reference evidence="3 4" key="1">
    <citation type="submission" date="2015-02" db="EMBL/GenBank/DDBJ databases">
        <title>Draft genome of a novel marine cyanobacterium (Chroococcales) isolated from South Atlantic Ocean.</title>
        <authorList>
            <person name="Rigonato J."/>
            <person name="Alvarenga D.O."/>
            <person name="Branco L.H."/>
            <person name="Varani A.M."/>
            <person name="Brandini F.P."/>
            <person name="Fiore M.F."/>
        </authorList>
    </citation>
    <scope>NUCLEOTIDE SEQUENCE [LARGE SCALE GENOMIC DNA]</scope>
    <source>
        <strain evidence="3 4">CENA595</strain>
    </source>
</reference>
<evidence type="ECO:0000256" key="1">
    <source>
        <dbReference type="PROSITE-ProRule" id="PRU00169"/>
    </source>
</evidence>
<gene>
    <name evidence="3" type="ORF">UH38_15000</name>
</gene>
<dbReference type="STRING" id="1618023.UH38_15000"/>
<dbReference type="InterPro" id="IPR011006">
    <property type="entry name" value="CheY-like_superfamily"/>
</dbReference>
<name>A0A0D8ZQ17_9CYAN</name>
<comment type="caution">
    <text evidence="3">The sequence shown here is derived from an EMBL/GenBank/DDBJ whole genome shotgun (WGS) entry which is preliminary data.</text>
</comment>
<proteinExistence type="predicted"/>